<dbReference type="EMBL" id="NFZT01000007">
    <property type="protein sequence ID" value="OWV31863.1"/>
    <property type="molecule type" value="Genomic_DNA"/>
</dbReference>
<evidence type="ECO:0000313" key="1">
    <source>
        <dbReference type="EMBL" id="OWV31863.1"/>
    </source>
</evidence>
<protein>
    <submittedName>
        <fullName evidence="1">Uncharacterized protein</fullName>
    </submittedName>
</protein>
<dbReference type="CDD" id="cd00586">
    <property type="entry name" value="4HBT"/>
    <property type="match status" value="1"/>
</dbReference>
<sequence length="143" mass="15827">MRTDPARRERETYPFGFEMHVRFADMDVNAHLNNVAFARFFEEGRVRLHHSLGGKQKLAFRPIVASITVDFLAEGSWPEPVEVRGGIVRFGRTSYVVGQGLFQGGRCIGLSETVMVNKAEDGPGGAPLPESLTRPLEALRLSA</sequence>
<dbReference type="Pfam" id="PF13279">
    <property type="entry name" value="4HBT_2"/>
    <property type="match status" value="1"/>
</dbReference>
<evidence type="ECO:0000313" key="2">
    <source>
        <dbReference type="Proteomes" id="UP000198462"/>
    </source>
</evidence>
<gene>
    <name evidence="1" type="ORF">B5C34_15285</name>
</gene>
<keyword evidence="2" id="KW-1185">Reference proteome</keyword>
<proteinExistence type="predicted"/>
<dbReference type="Gene3D" id="3.10.129.10">
    <property type="entry name" value="Hotdog Thioesterase"/>
    <property type="match status" value="1"/>
</dbReference>
<dbReference type="AlphaFoldDB" id="A0A219B158"/>
<name>A0A219B158_9SPHN</name>
<accession>A0A219B158</accession>
<organism evidence="1 2">
    <name type="scientific">Pacificimonas flava</name>
    <dbReference type="NCBI Taxonomy" id="1234595"/>
    <lineage>
        <taxon>Bacteria</taxon>
        <taxon>Pseudomonadati</taxon>
        <taxon>Pseudomonadota</taxon>
        <taxon>Alphaproteobacteria</taxon>
        <taxon>Sphingomonadales</taxon>
        <taxon>Sphingosinicellaceae</taxon>
        <taxon>Pacificimonas</taxon>
    </lineage>
</organism>
<dbReference type="InterPro" id="IPR029069">
    <property type="entry name" value="HotDog_dom_sf"/>
</dbReference>
<reference evidence="2" key="1">
    <citation type="submission" date="2017-05" db="EMBL/GenBank/DDBJ databases">
        <authorList>
            <person name="Lin X."/>
        </authorList>
    </citation>
    <scope>NUCLEOTIDE SEQUENCE [LARGE SCALE GENOMIC DNA]</scope>
    <source>
        <strain evidence="2">JLT2012</strain>
    </source>
</reference>
<comment type="caution">
    <text evidence="1">The sequence shown here is derived from an EMBL/GenBank/DDBJ whole genome shotgun (WGS) entry which is preliminary data.</text>
</comment>
<dbReference type="OrthoDB" id="9799036at2"/>
<dbReference type="RefSeq" id="WP_088713657.1">
    <property type="nucleotide sequence ID" value="NZ_NFZT01000007.1"/>
</dbReference>
<dbReference type="Proteomes" id="UP000198462">
    <property type="component" value="Unassembled WGS sequence"/>
</dbReference>
<dbReference type="SUPFAM" id="SSF54637">
    <property type="entry name" value="Thioesterase/thiol ester dehydrase-isomerase"/>
    <property type="match status" value="1"/>
</dbReference>